<dbReference type="PANTHER" id="PTHR14136">
    <property type="entry name" value="BTB_POZ DOMAIN-CONTAINING PROTEIN KCTD9"/>
    <property type="match status" value="1"/>
</dbReference>
<sequence>MVALVFTWVSVGQTGAELRIAEQGQITTRFNTAVSHLGSQSLDLRLGGIYALERIMQDSPRDQPRVIAVLSAYVRTHAPVPADGFAEMDLFEIPPPPDTDVAAATEVLAERPPGKDGRARIDWQEADLRSLRLQSRQGFTKRDLPADLYLPFGFAALRGADLRRAIIVGVDLHGAWCVSANMAGAYLSDVNLKDAKMPFVDLNGAELRQANLRGADLSRATLVGTRLKGADLRKADLRKADLHGADLSSAHLEGANLADADLTGVDLTGAHLDQAKGIPAELLDR</sequence>
<organism evidence="1">
    <name type="scientific">Streptomyces sp. NBC_00049</name>
    <dbReference type="NCBI Taxonomy" id="2903617"/>
    <lineage>
        <taxon>Bacteria</taxon>
        <taxon>Bacillati</taxon>
        <taxon>Actinomycetota</taxon>
        <taxon>Actinomycetes</taxon>
        <taxon>Kitasatosporales</taxon>
        <taxon>Streptomycetaceae</taxon>
        <taxon>Streptomyces</taxon>
    </lineage>
</organism>
<dbReference type="PANTHER" id="PTHR14136:SF17">
    <property type="entry name" value="BTB_POZ DOMAIN-CONTAINING PROTEIN KCTD9"/>
    <property type="match status" value="1"/>
</dbReference>
<accession>A0AAU2JRA4</accession>
<dbReference type="Pfam" id="PF00805">
    <property type="entry name" value="Pentapeptide"/>
    <property type="match status" value="2"/>
</dbReference>
<evidence type="ECO:0000313" key="1">
    <source>
        <dbReference type="EMBL" id="WTU74266.1"/>
    </source>
</evidence>
<name>A0AAU2JRA4_9ACTN</name>
<proteinExistence type="predicted"/>
<dbReference type="InterPro" id="IPR051082">
    <property type="entry name" value="Pentapeptide-BTB/POZ_domain"/>
</dbReference>
<dbReference type="InterPro" id="IPR001646">
    <property type="entry name" value="5peptide_repeat"/>
</dbReference>
<dbReference type="EMBL" id="CP108264">
    <property type="protein sequence ID" value="WTU74266.1"/>
    <property type="molecule type" value="Genomic_DNA"/>
</dbReference>
<protein>
    <submittedName>
        <fullName evidence="1">Pentapeptide repeat-containing protein</fullName>
    </submittedName>
</protein>
<reference evidence="1" key="1">
    <citation type="submission" date="2022-10" db="EMBL/GenBank/DDBJ databases">
        <title>The complete genomes of actinobacterial strains from the NBC collection.</title>
        <authorList>
            <person name="Joergensen T.S."/>
            <person name="Alvarez Arevalo M."/>
            <person name="Sterndorff E.B."/>
            <person name="Faurdal D."/>
            <person name="Vuksanovic O."/>
            <person name="Mourched A.-S."/>
            <person name="Charusanti P."/>
            <person name="Shaw S."/>
            <person name="Blin K."/>
            <person name="Weber T."/>
        </authorList>
    </citation>
    <scope>NUCLEOTIDE SEQUENCE</scope>
    <source>
        <strain evidence="1">NBC_00049</strain>
    </source>
</reference>
<gene>
    <name evidence="1" type="ORF">OG327_13540</name>
</gene>
<dbReference type="AlphaFoldDB" id="A0AAU2JRA4"/>
<dbReference type="Gene3D" id="2.160.20.80">
    <property type="entry name" value="E3 ubiquitin-protein ligase SopA"/>
    <property type="match status" value="1"/>
</dbReference>
<dbReference type="SUPFAM" id="SSF141571">
    <property type="entry name" value="Pentapeptide repeat-like"/>
    <property type="match status" value="1"/>
</dbReference>